<comment type="caution">
    <text evidence="7">The sequence shown here is derived from an EMBL/GenBank/DDBJ whole genome shotgun (WGS) entry which is preliminary data.</text>
</comment>
<name>A0A9X3A978_9SPHN</name>
<evidence type="ECO:0000313" key="8">
    <source>
        <dbReference type="Proteomes" id="UP001142648"/>
    </source>
</evidence>
<dbReference type="Pfam" id="PF04205">
    <property type="entry name" value="FMN_bind"/>
    <property type="match status" value="1"/>
</dbReference>
<evidence type="ECO:0000256" key="1">
    <source>
        <dbReference type="ARBA" id="ARBA00022448"/>
    </source>
</evidence>
<dbReference type="Proteomes" id="UP001142648">
    <property type="component" value="Unassembled WGS sequence"/>
</dbReference>
<dbReference type="InterPro" id="IPR007329">
    <property type="entry name" value="FMN-bd"/>
</dbReference>
<dbReference type="GO" id="GO:0009055">
    <property type="term" value="F:electron transfer activity"/>
    <property type="evidence" value="ECO:0007669"/>
    <property type="project" value="InterPro"/>
</dbReference>
<keyword evidence="3" id="KW-0285">Flavoprotein</keyword>
<dbReference type="GO" id="GO:0005886">
    <property type="term" value="C:plasma membrane"/>
    <property type="evidence" value="ECO:0007669"/>
    <property type="project" value="InterPro"/>
</dbReference>
<evidence type="ECO:0000256" key="2">
    <source>
        <dbReference type="ARBA" id="ARBA00022553"/>
    </source>
</evidence>
<reference evidence="7" key="1">
    <citation type="submission" date="2022-09" db="EMBL/GenBank/DDBJ databases">
        <title>The genome sequence of Tsuneonella sp. YG55.</title>
        <authorList>
            <person name="Liu Y."/>
        </authorList>
    </citation>
    <scope>NUCLEOTIDE SEQUENCE</scope>
    <source>
        <strain evidence="7">YG55</strain>
    </source>
</reference>
<dbReference type="PANTHER" id="PTHR36118">
    <property type="entry name" value="ION-TRANSLOCATING OXIDOREDUCTASE COMPLEX SUBUNIT G"/>
    <property type="match status" value="1"/>
</dbReference>
<proteinExistence type="predicted"/>
<keyword evidence="8" id="KW-1185">Reference proteome</keyword>
<evidence type="ECO:0000313" key="7">
    <source>
        <dbReference type="EMBL" id="MCT2560236.1"/>
    </source>
</evidence>
<evidence type="ECO:0000259" key="6">
    <source>
        <dbReference type="SMART" id="SM00900"/>
    </source>
</evidence>
<organism evidence="7 8">
    <name type="scientific">Tsuneonella litorea</name>
    <dbReference type="NCBI Taxonomy" id="2976475"/>
    <lineage>
        <taxon>Bacteria</taxon>
        <taxon>Pseudomonadati</taxon>
        <taxon>Pseudomonadota</taxon>
        <taxon>Alphaproteobacteria</taxon>
        <taxon>Sphingomonadales</taxon>
        <taxon>Erythrobacteraceae</taxon>
        <taxon>Tsuneonella</taxon>
    </lineage>
</organism>
<feature type="domain" description="FMN-binding" evidence="6">
    <location>
        <begin position="94"/>
        <end position="175"/>
    </location>
</feature>
<evidence type="ECO:0000256" key="5">
    <source>
        <dbReference type="ARBA" id="ARBA00022982"/>
    </source>
</evidence>
<dbReference type="PANTHER" id="PTHR36118:SF1">
    <property type="entry name" value="ION-TRANSLOCATING OXIDOREDUCTASE COMPLEX SUBUNIT G"/>
    <property type="match status" value="1"/>
</dbReference>
<keyword evidence="2" id="KW-0597">Phosphoprotein</keyword>
<accession>A0A9X3A978</accession>
<dbReference type="SMART" id="SM00900">
    <property type="entry name" value="FMN_bind"/>
    <property type="match status" value="1"/>
</dbReference>
<keyword evidence="4" id="KW-0288">FMN</keyword>
<gene>
    <name evidence="7" type="ORF">N0B51_14735</name>
</gene>
<evidence type="ECO:0000256" key="3">
    <source>
        <dbReference type="ARBA" id="ARBA00022630"/>
    </source>
</evidence>
<protein>
    <submittedName>
        <fullName evidence="7">FMN-binding protein</fullName>
    </submittedName>
</protein>
<sequence>MTSRLWRQLFLVPVIAAAPYPALATDYLSVAEAQRVLVPQAQSFLPYKVVLDASQLKRIRSIAGVPQRTANPQVWKAMAGSRHLGWVLVDEVIGKHEYITYATAISPDGKVLGMEILSYRESKGGQVRSPKWRALFKGKSVDDQFKLNKDIPNISGATLSCRNLTDGVKRLLAIHEVALSHAT</sequence>
<dbReference type="GO" id="GO:0022900">
    <property type="term" value="P:electron transport chain"/>
    <property type="evidence" value="ECO:0007669"/>
    <property type="project" value="InterPro"/>
</dbReference>
<dbReference type="EMBL" id="JAOAMV010000017">
    <property type="protein sequence ID" value="MCT2560236.1"/>
    <property type="molecule type" value="Genomic_DNA"/>
</dbReference>
<keyword evidence="5" id="KW-0249">Electron transport</keyword>
<evidence type="ECO:0000256" key="4">
    <source>
        <dbReference type="ARBA" id="ARBA00022643"/>
    </source>
</evidence>
<dbReference type="InterPro" id="IPR010209">
    <property type="entry name" value="Ion_transpt_RnfG/RsxG"/>
</dbReference>
<dbReference type="AlphaFoldDB" id="A0A9X3A978"/>
<keyword evidence="1" id="KW-0813">Transport</keyword>
<dbReference type="GO" id="GO:0010181">
    <property type="term" value="F:FMN binding"/>
    <property type="evidence" value="ECO:0007669"/>
    <property type="project" value="InterPro"/>
</dbReference>
<dbReference type="RefSeq" id="WP_259963356.1">
    <property type="nucleotide sequence ID" value="NZ_JAOAMV010000017.1"/>
</dbReference>